<evidence type="ECO:0000313" key="9">
    <source>
        <dbReference type="Proteomes" id="UP000777265"/>
    </source>
</evidence>
<dbReference type="PANTHER" id="PTHR35007">
    <property type="entry name" value="INTEGRAL MEMBRANE PROTEIN-RELATED"/>
    <property type="match status" value="1"/>
</dbReference>
<keyword evidence="5 6" id="KW-0472">Membrane</keyword>
<evidence type="ECO:0000256" key="5">
    <source>
        <dbReference type="ARBA" id="ARBA00023136"/>
    </source>
</evidence>
<feature type="transmembrane region" description="Helical" evidence="6">
    <location>
        <begin position="64"/>
        <end position="85"/>
    </location>
</feature>
<comment type="caution">
    <text evidence="8">The sequence shown here is derived from an EMBL/GenBank/DDBJ whole genome shotgun (WGS) entry which is preliminary data.</text>
</comment>
<gene>
    <name evidence="8" type="ORF">GXY80_13570</name>
</gene>
<keyword evidence="2" id="KW-1003">Cell membrane</keyword>
<feature type="transmembrane region" description="Helical" evidence="6">
    <location>
        <begin position="40"/>
        <end position="58"/>
    </location>
</feature>
<dbReference type="EMBL" id="JAAYEE010000255">
    <property type="protein sequence ID" value="NLW36484.1"/>
    <property type="molecule type" value="Genomic_DNA"/>
</dbReference>
<evidence type="ECO:0000313" key="8">
    <source>
        <dbReference type="EMBL" id="NLW36484.1"/>
    </source>
</evidence>
<evidence type="ECO:0000259" key="7">
    <source>
        <dbReference type="Pfam" id="PF00482"/>
    </source>
</evidence>
<evidence type="ECO:0000256" key="4">
    <source>
        <dbReference type="ARBA" id="ARBA00022989"/>
    </source>
</evidence>
<organism evidence="8 9">
    <name type="scientific">Syntrophorhabdus aromaticivorans</name>
    <dbReference type="NCBI Taxonomy" id="328301"/>
    <lineage>
        <taxon>Bacteria</taxon>
        <taxon>Pseudomonadati</taxon>
        <taxon>Thermodesulfobacteriota</taxon>
        <taxon>Syntrophorhabdia</taxon>
        <taxon>Syntrophorhabdales</taxon>
        <taxon>Syntrophorhabdaceae</taxon>
        <taxon>Syntrophorhabdus</taxon>
    </lineage>
</organism>
<evidence type="ECO:0000256" key="3">
    <source>
        <dbReference type="ARBA" id="ARBA00022692"/>
    </source>
</evidence>
<sequence length="246" mass="28026">MAKPKGKKGEEDISRMRKKFFHAGIARVKNIVMLFYGTKLLLVILFPTMLVLFGFAFFKKITPINLIFFLVLLACIGFYIPDIWLRIKIGNRQDMILRGFPDAMDLMVICAEAGMGLDSAMARVGEEMKMTNPPLSEELRLMTLELRAGKLRSDALRNLGLRTGLEDVESFATLLIQTDRFGTSIAQALRVQADTMRTRRYQRVEELAAKLPVKLIFPTILFIFPALFLVLMGPALIQAYRMWISR</sequence>
<accession>A0A971S2C1</accession>
<reference evidence="8" key="2">
    <citation type="submission" date="2020-01" db="EMBL/GenBank/DDBJ databases">
        <authorList>
            <person name="Campanaro S."/>
        </authorList>
    </citation>
    <scope>NUCLEOTIDE SEQUENCE</scope>
    <source>
        <strain evidence="8">AS06rmzACSIP_7</strain>
    </source>
</reference>
<dbReference type="PANTHER" id="PTHR35007:SF2">
    <property type="entry name" value="PILUS ASSEMBLE PROTEIN"/>
    <property type="match status" value="1"/>
</dbReference>
<dbReference type="Pfam" id="PF00482">
    <property type="entry name" value="T2SSF"/>
    <property type="match status" value="1"/>
</dbReference>
<dbReference type="GO" id="GO:0005886">
    <property type="term" value="C:plasma membrane"/>
    <property type="evidence" value="ECO:0007669"/>
    <property type="project" value="UniProtKB-SubCell"/>
</dbReference>
<feature type="domain" description="Type II secretion system protein GspF" evidence="7">
    <location>
        <begin position="104"/>
        <end position="232"/>
    </location>
</feature>
<evidence type="ECO:0000256" key="2">
    <source>
        <dbReference type="ARBA" id="ARBA00022475"/>
    </source>
</evidence>
<comment type="subcellular location">
    <subcellularLocation>
        <location evidence="1">Cell membrane</location>
        <topology evidence="1">Multi-pass membrane protein</topology>
    </subcellularLocation>
</comment>
<name>A0A971S2C1_9BACT</name>
<dbReference type="Proteomes" id="UP000777265">
    <property type="component" value="Unassembled WGS sequence"/>
</dbReference>
<keyword evidence="3 6" id="KW-0812">Transmembrane</keyword>
<reference evidence="8" key="1">
    <citation type="journal article" date="2020" name="Biotechnol. Biofuels">
        <title>New insights from the biogas microbiome by comprehensive genome-resolved metagenomics of nearly 1600 species originating from multiple anaerobic digesters.</title>
        <authorList>
            <person name="Campanaro S."/>
            <person name="Treu L."/>
            <person name="Rodriguez-R L.M."/>
            <person name="Kovalovszki A."/>
            <person name="Ziels R.M."/>
            <person name="Maus I."/>
            <person name="Zhu X."/>
            <person name="Kougias P.G."/>
            <person name="Basile A."/>
            <person name="Luo G."/>
            <person name="Schluter A."/>
            <person name="Konstantinidis K.T."/>
            <person name="Angelidaki I."/>
        </authorList>
    </citation>
    <scope>NUCLEOTIDE SEQUENCE</scope>
    <source>
        <strain evidence="8">AS06rmzACSIP_7</strain>
    </source>
</reference>
<evidence type="ECO:0000256" key="1">
    <source>
        <dbReference type="ARBA" id="ARBA00004651"/>
    </source>
</evidence>
<dbReference type="AlphaFoldDB" id="A0A971S2C1"/>
<proteinExistence type="predicted"/>
<feature type="transmembrane region" description="Helical" evidence="6">
    <location>
        <begin position="215"/>
        <end position="237"/>
    </location>
</feature>
<keyword evidence="4 6" id="KW-1133">Transmembrane helix</keyword>
<protein>
    <submittedName>
        <fullName evidence="8">Type II secretion system F family protein</fullName>
    </submittedName>
</protein>
<dbReference type="InterPro" id="IPR018076">
    <property type="entry name" value="T2SS_GspF_dom"/>
</dbReference>
<evidence type="ECO:0000256" key="6">
    <source>
        <dbReference type="SAM" id="Phobius"/>
    </source>
</evidence>